<organism evidence="1 2">
    <name type="scientific">Terracoccus luteus</name>
    <dbReference type="NCBI Taxonomy" id="53356"/>
    <lineage>
        <taxon>Bacteria</taxon>
        <taxon>Bacillati</taxon>
        <taxon>Actinomycetota</taxon>
        <taxon>Actinomycetes</taxon>
        <taxon>Micrococcales</taxon>
        <taxon>Intrasporangiaceae</taxon>
        <taxon>Terracoccus</taxon>
    </lineage>
</organism>
<proteinExistence type="predicted"/>
<name>A0A495Y2D0_9MICO</name>
<sequence length="250" mass="28356">MTDDNSAQKRVFGGDSGPWCWLLPEAWQHAASPELARQVDRRTAALDGDLEDAVAYWNPLLHLTIGGLGWTNVPLGLWRWMEMGRPLDDPLLRTIEDLWGQDLGIFLAWASETDLAKAGLPPELKRACDEWRRDPRYTKWFSGGSDPLHLRGHAPWLPLFPSRDGEAWRRVVRLIPKGSRGAHAVTTLTTDGYVDLFDALANDLVEPQIDGGSRKVALWCPPIGWLGTYRKSRETGLWFRGRHRWHVLGH</sequence>
<dbReference type="Proteomes" id="UP000278440">
    <property type="component" value="Unassembled WGS sequence"/>
</dbReference>
<evidence type="ECO:0000313" key="1">
    <source>
        <dbReference type="EMBL" id="RKT79414.1"/>
    </source>
</evidence>
<comment type="caution">
    <text evidence="1">The sequence shown here is derived from an EMBL/GenBank/DDBJ whole genome shotgun (WGS) entry which is preliminary data.</text>
</comment>
<dbReference type="EMBL" id="RBXT01000001">
    <property type="protein sequence ID" value="RKT79414.1"/>
    <property type="molecule type" value="Genomic_DNA"/>
</dbReference>
<keyword evidence="2" id="KW-1185">Reference proteome</keyword>
<accession>A0A495Y2D0</accession>
<dbReference type="AlphaFoldDB" id="A0A495Y2D0"/>
<gene>
    <name evidence="1" type="ORF">DFJ68_2884</name>
</gene>
<protein>
    <submittedName>
        <fullName evidence="1">Uncharacterized protein</fullName>
    </submittedName>
</protein>
<dbReference type="RefSeq" id="WP_147431598.1">
    <property type="nucleotide sequence ID" value="NZ_RBXT01000001.1"/>
</dbReference>
<dbReference type="OrthoDB" id="6017720at2"/>
<evidence type="ECO:0000313" key="2">
    <source>
        <dbReference type="Proteomes" id="UP000278440"/>
    </source>
</evidence>
<reference evidence="1 2" key="1">
    <citation type="submission" date="2018-10" db="EMBL/GenBank/DDBJ databases">
        <title>Sequencing the genomes of 1000 actinobacteria strains.</title>
        <authorList>
            <person name="Klenk H.-P."/>
        </authorList>
    </citation>
    <scope>NUCLEOTIDE SEQUENCE [LARGE SCALE GENOMIC DNA]</scope>
    <source>
        <strain evidence="1 2">DSM 44267</strain>
    </source>
</reference>